<feature type="transmembrane region" description="Helical" evidence="1">
    <location>
        <begin position="21"/>
        <end position="40"/>
    </location>
</feature>
<proteinExistence type="predicted"/>
<dbReference type="Pfam" id="PF14317">
    <property type="entry name" value="YcxB"/>
    <property type="match status" value="1"/>
</dbReference>
<gene>
    <name evidence="3" type="ORF">GGQ92_001512</name>
</gene>
<feature type="domain" description="YcxB-like C-terminal" evidence="2">
    <location>
        <begin position="96"/>
        <end position="155"/>
    </location>
</feature>
<dbReference type="InterPro" id="IPR025588">
    <property type="entry name" value="YcxB-like_C"/>
</dbReference>
<name>A0A841RMQ8_9BACI</name>
<keyword evidence="1" id="KW-0812">Transmembrane</keyword>
<evidence type="ECO:0000259" key="2">
    <source>
        <dbReference type="Pfam" id="PF14317"/>
    </source>
</evidence>
<reference evidence="3 4" key="1">
    <citation type="submission" date="2020-08" db="EMBL/GenBank/DDBJ databases">
        <title>Genomic Encyclopedia of Type Strains, Phase IV (KMG-IV): sequencing the most valuable type-strain genomes for metagenomic binning, comparative biology and taxonomic classification.</title>
        <authorList>
            <person name="Goeker M."/>
        </authorList>
    </citation>
    <scope>NUCLEOTIDE SEQUENCE [LARGE SCALE GENOMIC DNA]</scope>
    <source>
        <strain evidence="3 4">DSM 11805</strain>
    </source>
</reference>
<organism evidence="3 4">
    <name type="scientific">Gracilibacillus halotolerans</name>
    <dbReference type="NCBI Taxonomy" id="74386"/>
    <lineage>
        <taxon>Bacteria</taxon>
        <taxon>Bacillati</taxon>
        <taxon>Bacillota</taxon>
        <taxon>Bacilli</taxon>
        <taxon>Bacillales</taxon>
        <taxon>Bacillaceae</taxon>
        <taxon>Gracilibacillus</taxon>
    </lineage>
</organism>
<evidence type="ECO:0000313" key="4">
    <source>
        <dbReference type="Proteomes" id="UP000572212"/>
    </source>
</evidence>
<dbReference type="EMBL" id="JACHON010000004">
    <property type="protein sequence ID" value="MBB6512726.1"/>
    <property type="molecule type" value="Genomic_DNA"/>
</dbReference>
<feature type="transmembrane region" description="Helical" evidence="1">
    <location>
        <begin position="46"/>
        <end position="67"/>
    </location>
</feature>
<comment type="caution">
    <text evidence="3">The sequence shown here is derived from an EMBL/GenBank/DDBJ whole genome shotgun (WGS) entry which is preliminary data.</text>
</comment>
<keyword evidence="1" id="KW-0472">Membrane</keyword>
<dbReference type="RefSeq" id="WP_184246479.1">
    <property type="nucleotide sequence ID" value="NZ_BAAACU010000028.1"/>
</dbReference>
<keyword evidence="1" id="KW-1133">Transmembrane helix</keyword>
<sequence length="169" mass="20044">MKVLYASGILSKEEFVKLNVFHRRGFSFIVSIFVPLYFFITNDYNFNLNFILLIPFMFIFILLLIIMSKMLFKYSARKQFDSDPLARLERKYTITTTGITEQIIGKSHVDFKWSDVKKSFELDHLFVLYISNRSALLIPKKFFNSAEDISAFKEIANENLRHKIKRKFI</sequence>
<protein>
    <recommendedName>
        <fullName evidence="2">YcxB-like C-terminal domain-containing protein</fullName>
    </recommendedName>
</protein>
<evidence type="ECO:0000313" key="3">
    <source>
        <dbReference type="EMBL" id="MBB6512726.1"/>
    </source>
</evidence>
<dbReference type="AlphaFoldDB" id="A0A841RMQ8"/>
<keyword evidence="4" id="KW-1185">Reference proteome</keyword>
<evidence type="ECO:0000256" key="1">
    <source>
        <dbReference type="SAM" id="Phobius"/>
    </source>
</evidence>
<accession>A0A841RMQ8</accession>
<dbReference type="Proteomes" id="UP000572212">
    <property type="component" value="Unassembled WGS sequence"/>
</dbReference>